<proteinExistence type="inferred from homology"/>
<accession>A0A7S8HAN9</accession>
<dbReference type="KEGG" id="kmn:HW532_00160"/>
<dbReference type="RefSeq" id="WP_213162508.1">
    <property type="nucleotide sequence ID" value="NZ_CP058214.1"/>
</dbReference>
<keyword evidence="2" id="KW-0662">Pyridine nucleotide biosynthesis</keyword>
<evidence type="ECO:0000256" key="1">
    <source>
        <dbReference type="ARBA" id="ARBA00006336"/>
    </source>
</evidence>
<evidence type="ECO:0000256" key="5">
    <source>
        <dbReference type="ARBA" id="ARBA00037900"/>
    </source>
</evidence>
<dbReference type="GO" id="GO:0046872">
    <property type="term" value="F:metal ion binding"/>
    <property type="evidence" value="ECO:0007669"/>
    <property type="project" value="UniProtKB-KW"/>
</dbReference>
<evidence type="ECO:0000313" key="11">
    <source>
        <dbReference type="Proteomes" id="UP000593594"/>
    </source>
</evidence>
<keyword evidence="11" id="KW-1185">Reference proteome</keyword>
<dbReference type="AlphaFoldDB" id="A0A7S8HAN9"/>
<gene>
    <name evidence="10" type="primary">pncA</name>
    <name evidence="10" type="ORF">HW532_00160</name>
</gene>
<dbReference type="EMBL" id="CP058214">
    <property type="protein sequence ID" value="QPC41293.1"/>
    <property type="molecule type" value="Genomic_DNA"/>
</dbReference>
<comment type="similarity">
    <text evidence="1">Belongs to the isochorismatase family.</text>
</comment>
<keyword evidence="3" id="KW-0479">Metal-binding</keyword>
<dbReference type="FunFam" id="3.40.50.850:FF:000006">
    <property type="entry name" value="Bifunctional pyrazinamidase/nicotinamidase"/>
    <property type="match status" value="1"/>
</dbReference>
<dbReference type="InterPro" id="IPR036380">
    <property type="entry name" value="Isochorismatase-like_sf"/>
</dbReference>
<dbReference type="CDD" id="cd01011">
    <property type="entry name" value="nicotinamidase"/>
    <property type="match status" value="1"/>
</dbReference>
<dbReference type="Gene3D" id="3.40.50.850">
    <property type="entry name" value="Isochorismatase-like"/>
    <property type="match status" value="1"/>
</dbReference>
<feature type="domain" description="Isochorismatase-like" evidence="9">
    <location>
        <begin position="7"/>
        <end position="203"/>
    </location>
</feature>
<evidence type="ECO:0000256" key="8">
    <source>
        <dbReference type="ARBA" id="ARBA00072277"/>
    </source>
</evidence>
<evidence type="ECO:0000256" key="2">
    <source>
        <dbReference type="ARBA" id="ARBA00022642"/>
    </source>
</evidence>
<protein>
    <recommendedName>
        <fullName evidence="8">Nicotinamidase</fullName>
        <ecNumber evidence="6">3.5.1.19</ecNumber>
    </recommendedName>
    <alternativeName>
        <fullName evidence="7">Nicotinamide deamidase</fullName>
    </alternativeName>
</protein>
<name>A0A7S8HAN9_9HYPH</name>
<evidence type="ECO:0000313" key="10">
    <source>
        <dbReference type="EMBL" id="QPC41293.1"/>
    </source>
</evidence>
<dbReference type="GO" id="GO:0008936">
    <property type="term" value="F:nicotinamidase activity"/>
    <property type="evidence" value="ECO:0007669"/>
    <property type="project" value="UniProtKB-EC"/>
</dbReference>
<organism evidence="10 11">
    <name type="scientific">Kaustia mangrovi</name>
    <dbReference type="NCBI Taxonomy" id="2593653"/>
    <lineage>
        <taxon>Bacteria</taxon>
        <taxon>Pseudomonadati</taxon>
        <taxon>Pseudomonadota</taxon>
        <taxon>Alphaproteobacteria</taxon>
        <taxon>Hyphomicrobiales</taxon>
        <taxon>Parvibaculaceae</taxon>
        <taxon>Kaustia</taxon>
    </lineage>
</organism>
<dbReference type="PANTHER" id="PTHR11080">
    <property type="entry name" value="PYRAZINAMIDASE/NICOTINAMIDASE"/>
    <property type="match status" value="1"/>
</dbReference>
<evidence type="ECO:0000256" key="4">
    <source>
        <dbReference type="ARBA" id="ARBA00022801"/>
    </source>
</evidence>
<evidence type="ECO:0000256" key="3">
    <source>
        <dbReference type="ARBA" id="ARBA00022723"/>
    </source>
</evidence>
<dbReference type="GO" id="GO:0019363">
    <property type="term" value="P:pyridine nucleotide biosynthetic process"/>
    <property type="evidence" value="ECO:0007669"/>
    <property type="project" value="UniProtKB-KW"/>
</dbReference>
<evidence type="ECO:0000256" key="7">
    <source>
        <dbReference type="ARBA" id="ARBA00043224"/>
    </source>
</evidence>
<reference evidence="10 11" key="1">
    <citation type="submission" date="2020-06" db="EMBL/GenBank/DDBJ databases">
        <title>Genome sequence of 2 isolates from Red Sea Mangroves.</title>
        <authorList>
            <person name="Sefrji F."/>
            <person name="Michoud G."/>
            <person name="Merlino G."/>
            <person name="Daffonchio D."/>
        </authorList>
    </citation>
    <scope>NUCLEOTIDE SEQUENCE [LARGE SCALE GENOMIC DNA]</scope>
    <source>
        <strain evidence="10 11">R1DC25</strain>
    </source>
</reference>
<sequence>MRPASEILLIVDVQNDFCPGGALAVPEGDAVVSVINALIPRFTHVALTQDWHTPDHTSFASGHAGRAPFETVELSYGEQVLWPDHCVQASEGAAFHPELDTTRAELVVRKGFRRHIDSYSAFFENDRTTPTGLAGYLAERGIDTICLAGLATDFCVAFSALDGRRLGFAVTVIEDACRAIDLDGSLAAMRDEMDRAGVAFTTADEV</sequence>
<dbReference type="PANTHER" id="PTHR11080:SF2">
    <property type="entry name" value="LD05707P"/>
    <property type="match status" value="1"/>
</dbReference>
<evidence type="ECO:0000259" key="9">
    <source>
        <dbReference type="Pfam" id="PF00857"/>
    </source>
</evidence>
<dbReference type="Pfam" id="PF00857">
    <property type="entry name" value="Isochorismatase"/>
    <property type="match status" value="1"/>
</dbReference>
<keyword evidence="4 10" id="KW-0378">Hydrolase</keyword>
<dbReference type="InterPro" id="IPR000868">
    <property type="entry name" value="Isochorismatase-like_dom"/>
</dbReference>
<dbReference type="SUPFAM" id="SSF52499">
    <property type="entry name" value="Isochorismatase-like hydrolases"/>
    <property type="match status" value="1"/>
</dbReference>
<dbReference type="InterPro" id="IPR052347">
    <property type="entry name" value="Isochorismatase_Nicotinamidase"/>
</dbReference>
<dbReference type="NCBIfam" id="NF008623">
    <property type="entry name" value="PRK11609.1"/>
    <property type="match status" value="1"/>
</dbReference>
<dbReference type="Proteomes" id="UP000593594">
    <property type="component" value="Chromosome"/>
</dbReference>
<evidence type="ECO:0000256" key="6">
    <source>
        <dbReference type="ARBA" id="ARBA00039017"/>
    </source>
</evidence>
<comment type="pathway">
    <text evidence="5">Cofactor biosynthesis; nicotinate biosynthesis; nicotinate from nicotinamide: step 1/1.</text>
</comment>
<dbReference type="EC" id="3.5.1.19" evidence="6"/>